<feature type="transmembrane region" description="Helical" evidence="2">
    <location>
        <begin position="30"/>
        <end position="47"/>
    </location>
</feature>
<evidence type="ECO:0000256" key="2">
    <source>
        <dbReference type="SAM" id="Phobius"/>
    </source>
</evidence>
<dbReference type="InterPro" id="IPR023214">
    <property type="entry name" value="HAD_sf"/>
</dbReference>
<keyword evidence="2" id="KW-0472">Membrane</keyword>
<dbReference type="SMART" id="SM00577">
    <property type="entry name" value="CPDc"/>
    <property type="match status" value="1"/>
</dbReference>
<keyword evidence="5" id="KW-1185">Reference proteome</keyword>
<accession>A0ABP9YZP2</accession>
<dbReference type="InterPro" id="IPR007129">
    <property type="entry name" value="Ubiqinol_cyt_c_chaperone_CPB3"/>
</dbReference>
<evidence type="ECO:0000313" key="5">
    <source>
        <dbReference type="Proteomes" id="UP001473302"/>
    </source>
</evidence>
<dbReference type="PROSITE" id="PS50969">
    <property type="entry name" value="FCP1"/>
    <property type="match status" value="1"/>
</dbReference>
<proteinExistence type="inferred from homology"/>
<name>A0ABP9YZP2_9FUNG</name>
<evidence type="ECO:0000313" key="4">
    <source>
        <dbReference type="EMBL" id="GAA5812329.1"/>
    </source>
</evidence>
<dbReference type="InterPro" id="IPR021150">
    <property type="entry name" value="Ubiq_cyt_c_chap"/>
</dbReference>
<dbReference type="CDD" id="cd07521">
    <property type="entry name" value="HAD_FCP1-like"/>
    <property type="match status" value="1"/>
</dbReference>
<dbReference type="InterPro" id="IPR036412">
    <property type="entry name" value="HAD-like_sf"/>
</dbReference>
<gene>
    <name evidence="4" type="ORF">MFLAVUS_005780</name>
</gene>
<organism evidence="4 5">
    <name type="scientific">Mucor flavus</name>
    <dbReference type="NCBI Taxonomy" id="439312"/>
    <lineage>
        <taxon>Eukaryota</taxon>
        <taxon>Fungi</taxon>
        <taxon>Fungi incertae sedis</taxon>
        <taxon>Mucoromycota</taxon>
        <taxon>Mucoromycotina</taxon>
        <taxon>Mucoromycetes</taxon>
        <taxon>Mucorales</taxon>
        <taxon>Mucorineae</taxon>
        <taxon>Mucoraceae</taxon>
        <taxon>Mucor</taxon>
    </lineage>
</organism>
<dbReference type="NCBIfam" id="TIGR02251">
    <property type="entry name" value="HIF-SF_euk"/>
    <property type="match status" value="1"/>
</dbReference>
<evidence type="ECO:0000259" key="3">
    <source>
        <dbReference type="PROSITE" id="PS50969"/>
    </source>
</evidence>
<dbReference type="Pfam" id="PF03981">
    <property type="entry name" value="Ubiq_cyt_C_chap"/>
    <property type="match status" value="1"/>
</dbReference>
<keyword evidence="2" id="KW-0812">Transmembrane</keyword>
<dbReference type="PANTHER" id="PTHR12184:SF1">
    <property type="entry name" value="UBIQUINOL-CYTOCHROME-C REDUCTASE COMPLEX ASSEMBLY FACTOR 1"/>
    <property type="match status" value="1"/>
</dbReference>
<dbReference type="InterPro" id="IPR011948">
    <property type="entry name" value="Dullard_phosphatase"/>
</dbReference>
<dbReference type="PANTHER" id="PTHR12184">
    <property type="entry name" value="UBIQUINOL-CYTOCHROME C REDUCTASE COMPLEX ASSEMBLY FACTOR 1 FAMILY MEMBER"/>
    <property type="match status" value="1"/>
</dbReference>
<sequence>MSSTFTTTTTTTTTVPSIRKRRTKLFFSHVYEYVALTYNFVCALILSRKRITKKIPKLNTDMQYYKGKTLILDLDETLVHSVRLGSESSFKEVSPSIIRKKVEVQCDKQSLLYEVYKRPHVDFFLKTISQWYKVVIYTASMAEYADPVIDWLDQDNNVISQRFFRQSCVLRNGNFLKDLTLAEQDLCKVCLVDNSPIAFDMYKENGIALPTWISNPNDESLLDLLPFLDALRFTADVRSSLSSASLIQKTPVQLGAIRATSLVATRWNSTTTEPQSDTKYSTTTKKIVYGLAKVMGYYSTGSTAIKASHSLYNVCAEQMELNKEFYIKECNLPDNFQSWFSVTQLHVWMLMVHLRAEGQGKLYIQELVNRFFDDAEVRIRGHGISQQKVINSYVKDLLAQFHGGVVAYDEGMCKDDPVLAAALWRNLFATSSNNATDLALVVQYIRRELQALEQYGGENLNAGIVKFDKPDATFV</sequence>
<dbReference type="InterPro" id="IPR004274">
    <property type="entry name" value="FCP1_dom"/>
</dbReference>
<feature type="domain" description="FCP1 homology" evidence="3">
    <location>
        <begin position="63"/>
        <end position="231"/>
    </location>
</feature>
<dbReference type="Proteomes" id="UP001473302">
    <property type="component" value="Unassembled WGS sequence"/>
</dbReference>
<comment type="caution">
    <text evidence="4">The sequence shown here is derived from an EMBL/GenBank/DDBJ whole genome shotgun (WGS) entry which is preliminary data.</text>
</comment>
<keyword evidence="2" id="KW-1133">Transmembrane helix</keyword>
<reference evidence="4 5" key="1">
    <citation type="submission" date="2024-04" db="EMBL/GenBank/DDBJ databases">
        <title>genome sequences of Mucor flavus KT1a and Helicostylum pulchrum KT1b strains isolated from the surface of a dry-aged beef.</title>
        <authorList>
            <person name="Toyotome T."/>
            <person name="Hosono M."/>
            <person name="Torimaru M."/>
            <person name="Fukuda K."/>
            <person name="Mikami N."/>
        </authorList>
    </citation>
    <scope>NUCLEOTIDE SEQUENCE [LARGE SCALE GENOMIC DNA]</scope>
    <source>
        <strain evidence="4 5">KT1a</strain>
    </source>
</reference>
<evidence type="ECO:0000256" key="1">
    <source>
        <dbReference type="ARBA" id="ARBA00006407"/>
    </source>
</evidence>
<protein>
    <recommendedName>
        <fullName evidence="3">FCP1 homology domain-containing protein</fullName>
    </recommendedName>
</protein>
<dbReference type="SUPFAM" id="SSF56784">
    <property type="entry name" value="HAD-like"/>
    <property type="match status" value="1"/>
</dbReference>
<dbReference type="EMBL" id="BAABUK010000012">
    <property type="protein sequence ID" value="GAA5812329.1"/>
    <property type="molecule type" value="Genomic_DNA"/>
</dbReference>
<comment type="similarity">
    <text evidence="1">Belongs to the CBP3 family.</text>
</comment>
<dbReference type="Gene3D" id="3.40.50.1000">
    <property type="entry name" value="HAD superfamily/HAD-like"/>
    <property type="match status" value="1"/>
</dbReference>
<dbReference type="Pfam" id="PF03031">
    <property type="entry name" value="NIF"/>
    <property type="match status" value="1"/>
</dbReference>